<evidence type="ECO:0000256" key="4">
    <source>
        <dbReference type="ARBA" id="ARBA00013208"/>
    </source>
</evidence>
<evidence type="ECO:0000256" key="6">
    <source>
        <dbReference type="PIRSR" id="PIRSR600223-1"/>
    </source>
</evidence>
<evidence type="ECO:0000259" key="9">
    <source>
        <dbReference type="Pfam" id="PF10502"/>
    </source>
</evidence>
<comment type="catalytic activity">
    <reaction evidence="1 7">
        <text>Cleavage of hydrophobic, N-terminal signal or leader sequences from secreted and periplasmic proteins.</text>
        <dbReference type="EC" id="3.4.21.89"/>
    </reaction>
</comment>
<dbReference type="Pfam" id="PF10502">
    <property type="entry name" value="Peptidase_S26"/>
    <property type="match status" value="1"/>
</dbReference>
<sequence>MNPELDFEKRWRLVREVIETLVLTALMFFIIRFAIQNFYVEGMSMEPNLHDKELILVDKWSYLFHEPARGDVIVFVAPPNPSQDYVKRIIGIPGDVITIQGTTVIVDGVTLHETYVDPRRQGNPYPSFSNRVVPPDSYFVLGDNRAGSSDSRDWGFVPRKNIIGRAALVYWPLGEDNNGFLPDVSSVFAEVHQRQSATQQPTALLTRASRASRPVPLQPDQSLLALLLFPALILRRERRAVWKPTGPWRWKADQGGDRRHGFPKRRPGPDAVAVAGLWPGAG</sequence>
<dbReference type="AlphaFoldDB" id="A0A455T0C1"/>
<dbReference type="GO" id="GO:0009003">
    <property type="term" value="F:signal peptidase activity"/>
    <property type="evidence" value="ECO:0007669"/>
    <property type="project" value="UniProtKB-EC"/>
</dbReference>
<dbReference type="InterPro" id="IPR019533">
    <property type="entry name" value="Peptidase_S26"/>
</dbReference>
<feature type="active site" evidence="6">
    <location>
        <position position="44"/>
    </location>
</feature>
<dbReference type="PROSITE" id="PS00761">
    <property type="entry name" value="SPASE_I_3"/>
    <property type="match status" value="1"/>
</dbReference>
<keyword evidence="7" id="KW-0472">Membrane</keyword>
<dbReference type="EC" id="3.4.21.89" evidence="4 7"/>
<evidence type="ECO:0000256" key="1">
    <source>
        <dbReference type="ARBA" id="ARBA00000677"/>
    </source>
</evidence>
<dbReference type="GO" id="GO:0006465">
    <property type="term" value="P:signal peptide processing"/>
    <property type="evidence" value="ECO:0007669"/>
    <property type="project" value="InterPro"/>
</dbReference>
<feature type="domain" description="Peptidase S26" evidence="9">
    <location>
        <begin position="16"/>
        <end position="171"/>
    </location>
</feature>
<dbReference type="NCBIfam" id="TIGR02227">
    <property type="entry name" value="sigpep_I_bact"/>
    <property type="match status" value="1"/>
</dbReference>
<dbReference type="SUPFAM" id="SSF51306">
    <property type="entry name" value="LexA/Signal peptidase"/>
    <property type="match status" value="1"/>
</dbReference>
<dbReference type="InterPro" id="IPR036286">
    <property type="entry name" value="LexA/Signal_pep-like_sf"/>
</dbReference>
<feature type="transmembrane region" description="Helical" evidence="7">
    <location>
        <begin position="20"/>
        <end position="40"/>
    </location>
</feature>
<keyword evidence="7" id="KW-0812">Transmembrane</keyword>
<dbReference type="InterPro" id="IPR000223">
    <property type="entry name" value="Pept_S26A_signal_pept_1"/>
</dbReference>
<dbReference type="GO" id="GO:0005886">
    <property type="term" value="C:plasma membrane"/>
    <property type="evidence" value="ECO:0007669"/>
    <property type="project" value="UniProtKB-SubCell"/>
</dbReference>
<dbReference type="GO" id="GO:0004252">
    <property type="term" value="F:serine-type endopeptidase activity"/>
    <property type="evidence" value="ECO:0007669"/>
    <property type="project" value="InterPro"/>
</dbReference>
<comment type="similarity">
    <text evidence="3 7">Belongs to the peptidase S26 family.</text>
</comment>
<dbReference type="InterPro" id="IPR019758">
    <property type="entry name" value="Pept_S26A_signal_pept_1_CS"/>
</dbReference>
<dbReference type="EMBL" id="AP019377">
    <property type="protein sequence ID" value="BBH92809.1"/>
    <property type="molecule type" value="Genomic_DNA"/>
</dbReference>
<protein>
    <recommendedName>
        <fullName evidence="4 7">Signal peptidase I</fullName>
        <ecNumber evidence="4 7">3.4.21.89</ecNumber>
    </recommendedName>
</protein>
<reference evidence="10" key="1">
    <citation type="submission" date="2018-12" db="EMBL/GenBank/DDBJ databases">
        <title>Novel natural products biosynthetic potential of the class Ktedonobacteria.</title>
        <authorList>
            <person name="Zheng Y."/>
            <person name="Saitou A."/>
            <person name="Wang C.M."/>
            <person name="Toyoda A."/>
            <person name="Minakuchi Y."/>
            <person name="Sekiguchi Y."/>
            <person name="Ueda K."/>
            <person name="Takano H."/>
            <person name="Sakai Y."/>
            <person name="Yokota A."/>
            <person name="Yabe S."/>
        </authorList>
    </citation>
    <scope>NUCLEOTIDE SEQUENCE</scope>
    <source>
        <strain evidence="10">A3-2</strain>
    </source>
</reference>
<dbReference type="PANTHER" id="PTHR43390:SF1">
    <property type="entry name" value="CHLOROPLAST PROCESSING PEPTIDASE"/>
    <property type="match status" value="1"/>
</dbReference>
<evidence type="ECO:0000256" key="5">
    <source>
        <dbReference type="ARBA" id="ARBA00022801"/>
    </source>
</evidence>
<proteinExistence type="inferred from homology"/>
<keyword evidence="7" id="KW-0645">Protease</keyword>
<evidence type="ECO:0000313" key="10">
    <source>
        <dbReference type="EMBL" id="BBH92809.1"/>
    </source>
</evidence>
<evidence type="ECO:0000256" key="3">
    <source>
        <dbReference type="ARBA" id="ARBA00009370"/>
    </source>
</evidence>
<dbReference type="Gene3D" id="2.10.109.10">
    <property type="entry name" value="Umud Fragment, subunit A"/>
    <property type="match status" value="1"/>
</dbReference>
<dbReference type="InterPro" id="IPR019757">
    <property type="entry name" value="Pept_S26A_signal_pept_1_Lys-AS"/>
</dbReference>
<feature type="active site" evidence="6">
    <location>
        <position position="87"/>
    </location>
</feature>
<accession>A0A455T0C1</accession>
<dbReference type="CDD" id="cd06530">
    <property type="entry name" value="S26_SPase_I"/>
    <property type="match status" value="1"/>
</dbReference>
<feature type="region of interest" description="Disordered" evidence="8">
    <location>
        <begin position="252"/>
        <end position="271"/>
    </location>
</feature>
<dbReference type="PROSITE" id="PS00760">
    <property type="entry name" value="SPASE_I_2"/>
    <property type="match status" value="1"/>
</dbReference>
<name>A0A455T0C1_9CHLR</name>
<comment type="subcellular location">
    <subcellularLocation>
        <location evidence="2">Cell membrane</location>
        <topology evidence="2">Single-pass type II membrane protein</topology>
    </subcellularLocation>
    <subcellularLocation>
        <location evidence="7">Membrane</location>
        <topology evidence="7">Single-pass type II membrane protein</topology>
    </subcellularLocation>
</comment>
<evidence type="ECO:0000256" key="7">
    <source>
        <dbReference type="RuleBase" id="RU362042"/>
    </source>
</evidence>
<dbReference type="PANTHER" id="PTHR43390">
    <property type="entry name" value="SIGNAL PEPTIDASE I"/>
    <property type="match status" value="1"/>
</dbReference>
<evidence type="ECO:0000256" key="2">
    <source>
        <dbReference type="ARBA" id="ARBA00004401"/>
    </source>
</evidence>
<organism evidence="10">
    <name type="scientific">Thermogemmatispora argillosa</name>
    <dbReference type="NCBI Taxonomy" id="2045280"/>
    <lineage>
        <taxon>Bacteria</taxon>
        <taxon>Bacillati</taxon>
        <taxon>Chloroflexota</taxon>
        <taxon>Ktedonobacteria</taxon>
        <taxon>Thermogemmatisporales</taxon>
        <taxon>Thermogemmatisporaceae</taxon>
        <taxon>Thermogemmatispora</taxon>
    </lineage>
</organism>
<evidence type="ECO:0000256" key="8">
    <source>
        <dbReference type="SAM" id="MobiDB-lite"/>
    </source>
</evidence>
<dbReference type="PRINTS" id="PR00727">
    <property type="entry name" value="LEADERPTASE"/>
</dbReference>
<gene>
    <name evidence="10" type="ORF">KTA_10080</name>
</gene>
<keyword evidence="7" id="KW-1133">Transmembrane helix</keyword>
<keyword evidence="5 7" id="KW-0378">Hydrolase</keyword>